<proteinExistence type="predicted"/>
<gene>
    <name evidence="1" type="ORF">OEA41_001476</name>
</gene>
<dbReference type="InterPro" id="IPR053037">
    <property type="entry name" value="Pericyclase_pydY-like"/>
</dbReference>
<keyword evidence="2" id="KW-1185">Reference proteome</keyword>
<comment type="caution">
    <text evidence="1">The sequence shown here is derived from an EMBL/GenBank/DDBJ whole genome shotgun (WGS) entry which is preliminary data.</text>
</comment>
<dbReference type="EMBL" id="JASNWA010000006">
    <property type="protein sequence ID" value="KAK3174232.1"/>
    <property type="molecule type" value="Genomic_DNA"/>
</dbReference>
<organism evidence="1 2">
    <name type="scientific">Lepraria neglecta</name>
    <dbReference type="NCBI Taxonomy" id="209136"/>
    <lineage>
        <taxon>Eukaryota</taxon>
        <taxon>Fungi</taxon>
        <taxon>Dikarya</taxon>
        <taxon>Ascomycota</taxon>
        <taxon>Pezizomycotina</taxon>
        <taxon>Lecanoromycetes</taxon>
        <taxon>OSLEUM clade</taxon>
        <taxon>Lecanoromycetidae</taxon>
        <taxon>Lecanorales</taxon>
        <taxon>Lecanorineae</taxon>
        <taxon>Stereocaulaceae</taxon>
        <taxon>Lepraria</taxon>
    </lineage>
</organism>
<dbReference type="PANTHER" id="PTHR38115:SF1">
    <property type="entry name" value="LIPOCALIN-LIKE DOMAIN-CONTAINING PROTEIN"/>
    <property type="match status" value="1"/>
</dbReference>
<dbReference type="AlphaFoldDB" id="A0AAD9ZCG2"/>
<sequence length="172" mass="19538">MAAPPSAKLQNLSGDSIMNKKLSDDTDGLLALTQTLTHQQQGVNWITRKGLGIATVKLHIKGYVDSDSITHIDIQNIVAGRSSPTTELRQLDWQEREREAPIFSKVRMKALWIQLADVEDAFLKAGWKAEMNEGGFIESRVESIEGGWVQEQIWGFEGERRYVRRVFVEKKR</sequence>
<dbReference type="PANTHER" id="PTHR38115">
    <property type="entry name" value="LIPOCALIN-LIKE DOMAIN-CONTAINING PROTEIN"/>
    <property type="match status" value="1"/>
</dbReference>
<reference evidence="1" key="1">
    <citation type="submission" date="2022-11" db="EMBL/GenBank/DDBJ databases">
        <title>Chromosomal genome sequence assembly and mating type (MAT) locus characterization of the leprose asexual lichenized fungus Lepraria neglecta (Nyl.) Erichsen.</title>
        <authorList>
            <person name="Allen J.L."/>
            <person name="Pfeffer B."/>
        </authorList>
    </citation>
    <scope>NUCLEOTIDE SEQUENCE</scope>
    <source>
        <strain evidence="1">Allen 5258</strain>
    </source>
</reference>
<evidence type="ECO:0000313" key="1">
    <source>
        <dbReference type="EMBL" id="KAK3174232.1"/>
    </source>
</evidence>
<protein>
    <submittedName>
        <fullName evidence="1">Uncharacterized protein</fullName>
    </submittedName>
</protein>
<evidence type="ECO:0000313" key="2">
    <source>
        <dbReference type="Proteomes" id="UP001276659"/>
    </source>
</evidence>
<name>A0AAD9ZCG2_9LECA</name>
<dbReference type="Proteomes" id="UP001276659">
    <property type="component" value="Unassembled WGS sequence"/>
</dbReference>
<accession>A0AAD9ZCG2</accession>